<dbReference type="eggNOG" id="COG1583">
    <property type="taxonomic scope" value="Bacteria"/>
</dbReference>
<feature type="domain" description="CRISPR associated protein Cas6 C-terminal" evidence="2">
    <location>
        <begin position="110"/>
        <end position="230"/>
    </location>
</feature>
<name>H6LHF9_ACEWD</name>
<keyword evidence="1" id="KW-0051">Antiviral defense</keyword>
<dbReference type="STRING" id="931626.Awo_c29350"/>
<dbReference type="EMBL" id="CP002987">
    <property type="protein sequence ID" value="AFA49669.1"/>
    <property type="molecule type" value="Genomic_DNA"/>
</dbReference>
<evidence type="ECO:0000313" key="3">
    <source>
        <dbReference type="EMBL" id="AFA49669.1"/>
    </source>
</evidence>
<dbReference type="GO" id="GO:0051607">
    <property type="term" value="P:defense response to virus"/>
    <property type="evidence" value="ECO:0007669"/>
    <property type="project" value="UniProtKB-KW"/>
</dbReference>
<protein>
    <submittedName>
        <fullName evidence="3">CRISPR-associated endoribonuclease Cas6</fullName>
    </submittedName>
</protein>
<dbReference type="Proteomes" id="UP000007177">
    <property type="component" value="Chromosome"/>
</dbReference>
<dbReference type="InterPro" id="IPR049435">
    <property type="entry name" value="Cas_Cas6_C"/>
</dbReference>
<reference evidence="3 4" key="2">
    <citation type="journal article" date="2012" name="PLoS ONE">
        <title>An ancient pathway combining carbon dioxide fixation with the generation and utilization of a sodium ion gradient for ATP synthesis.</title>
        <authorList>
            <person name="Poehlein A."/>
            <person name="Schmidt S."/>
            <person name="Kaster A.K."/>
            <person name="Goenrich M."/>
            <person name="Vollmers J."/>
            <person name="Thurmer A."/>
            <person name="Bertsch J."/>
            <person name="Schuchmann K."/>
            <person name="Voigt B."/>
            <person name="Hecker M."/>
            <person name="Daniel R."/>
            <person name="Thauer R.K."/>
            <person name="Gottschalk G."/>
            <person name="Muller V."/>
        </authorList>
    </citation>
    <scope>NUCLEOTIDE SEQUENCE [LARGE SCALE GENOMIC DNA]</scope>
    <source>
        <strain evidence="4">ATCC 29683 / DSM 1030 / JCM 2381 / KCTC 1655 / WB1</strain>
    </source>
</reference>
<dbReference type="PANTHER" id="PTHR36984:SF3">
    <property type="entry name" value="CRISPR-ASSOCIATED ENDORIBONUCLEASE CAS6"/>
    <property type="match status" value="1"/>
</dbReference>
<gene>
    <name evidence="3" type="primary">cas6</name>
    <name evidence="3" type="ordered locus">Awo_c29350</name>
</gene>
<dbReference type="NCBIfam" id="TIGR01877">
    <property type="entry name" value="cas_cas6"/>
    <property type="match status" value="1"/>
</dbReference>
<dbReference type="HOGENOM" id="CLU_090947_1_0_9"/>
<organism evidence="3 4">
    <name type="scientific">Acetobacterium woodii (strain ATCC 29683 / DSM 1030 / JCM 2381 / KCTC 1655 / WB1)</name>
    <dbReference type="NCBI Taxonomy" id="931626"/>
    <lineage>
        <taxon>Bacteria</taxon>
        <taxon>Bacillati</taxon>
        <taxon>Bacillota</taxon>
        <taxon>Clostridia</taxon>
        <taxon>Eubacteriales</taxon>
        <taxon>Eubacteriaceae</taxon>
        <taxon>Acetobacterium</taxon>
    </lineage>
</organism>
<dbReference type="KEGG" id="awo:Awo_c29350"/>
<sequence>MIIPLDYRKVFIAFIKKALTEAKGGEYFEKFYRDTLAKSFSFSVVFKQPDFKKDKIILGANQLKVLFTAIDDAQVSLIMYMAFIEQKNKAFPLPFENEMVLRTIYEKKAEKIETNKVIFKTAPGSGLCVREHNRETNGDNYYVFNDEAFTEKLFTVLRSQAERAGFNKQVAEKIRCKPLNCKKVVVKHYGCLLNISIGMLQMEADVKLLQYFYDAGIGSRHSAGFGLVDLVAQDLF</sequence>
<dbReference type="PANTHER" id="PTHR36984">
    <property type="entry name" value="CRISPR-ASSOCIATED ENDORIBONUCLEASE CAS6 1"/>
    <property type="match status" value="1"/>
</dbReference>
<dbReference type="Pfam" id="PF01881">
    <property type="entry name" value="Cas_Cas6_C"/>
    <property type="match status" value="1"/>
</dbReference>
<evidence type="ECO:0000259" key="2">
    <source>
        <dbReference type="Pfam" id="PF01881"/>
    </source>
</evidence>
<dbReference type="GO" id="GO:0016788">
    <property type="term" value="F:hydrolase activity, acting on ester bonds"/>
    <property type="evidence" value="ECO:0007669"/>
    <property type="project" value="InterPro"/>
</dbReference>
<dbReference type="Gene3D" id="3.30.70.1890">
    <property type="match status" value="1"/>
</dbReference>
<accession>H6LHF9</accession>
<dbReference type="AlphaFoldDB" id="H6LHF9"/>
<proteinExistence type="predicted"/>
<keyword evidence="4" id="KW-1185">Reference proteome</keyword>
<dbReference type="InterPro" id="IPR010156">
    <property type="entry name" value="CRISPR-assoc_prot_Cas6"/>
</dbReference>
<dbReference type="Gene3D" id="3.30.70.1900">
    <property type="match status" value="1"/>
</dbReference>
<evidence type="ECO:0000313" key="4">
    <source>
        <dbReference type="Proteomes" id="UP000007177"/>
    </source>
</evidence>
<reference evidence="4" key="1">
    <citation type="submission" date="2011-07" db="EMBL/GenBank/DDBJ databases">
        <title>Complete genome sequence of Acetobacterium woodii.</title>
        <authorList>
            <person name="Poehlein A."/>
            <person name="Schmidt S."/>
            <person name="Kaster A.-K."/>
            <person name="Goenrich M."/>
            <person name="Vollmers J."/>
            <person name="Thuermer A."/>
            <person name="Gottschalk G."/>
            <person name="Thauer R.K."/>
            <person name="Daniel R."/>
            <person name="Mueller V."/>
        </authorList>
    </citation>
    <scope>NUCLEOTIDE SEQUENCE [LARGE SCALE GENOMIC DNA]</scope>
    <source>
        <strain evidence="4">ATCC 29683 / DSM 1030 / JCM 2381 / KCTC 1655 / WB1</strain>
    </source>
</reference>
<dbReference type="InterPro" id="IPR045747">
    <property type="entry name" value="CRISPR-assoc_prot_Cas6_N_sf"/>
</dbReference>
<evidence type="ECO:0000256" key="1">
    <source>
        <dbReference type="ARBA" id="ARBA00023118"/>
    </source>
</evidence>